<evidence type="ECO:0000313" key="9">
    <source>
        <dbReference type="EMBL" id="SDY30506.1"/>
    </source>
</evidence>
<dbReference type="EMBL" id="FNOW01000047">
    <property type="protein sequence ID" value="SDY30506.1"/>
    <property type="molecule type" value="Genomic_DNA"/>
</dbReference>
<feature type="binding site" evidence="6">
    <location>
        <begin position="33"/>
        <end position="40"/>
    </location>
    <ligand>
        <name>ATP</name>
        <dbReference type="ChEBI" id="CHEBI:30616"/>
    </ligand>
</feature>
<dbReference type="PANTHER" id="PTHR43977">
    <property type="entry name" value="STRUCTURAL MAINTENANCE OF CHROMOSOMES PROTEIN 3"/>
    <property type="match status" value="1"/>
</dbReference>
<comment type="function">
    <text evidence="6">Required for chromosome condensation and partitioning.</text>
</comment>
<keyword evidence="10" id="KW-1185">Reference proteome</keyword>
<dbReference type="GO" id="GO:0007059">
    <property type="term" value="P:chromosome segregation"/>
    <property type="evidence" value="ECO:0007669"/>
    <property type="project" value="UniProtKB-UniRule"/>
</dbReference>
<comment type="subunit">
    <text evidence="6">Homodimer.</text>
</comment>
<protein>
    <recommendedName>
        <fullName evidence="6">Chromosome partition protein Smc</fullName>
    </recommendedName>
</protein>
<organism evidence="9 10">
    <name type="scientific">Allochromatium warmingii</name>
    <name type="common">Chromatium warmingii</name>
    <dbReference type="NCBI Taxonomy" id="61595"/>
    <lineage>
        <taxon>Bacteria</taxon>
        <taxon>Pseudomonadati</taxon>
        <taxon>Pseudomonadota</taxon>
        <taxon>Gammaproteobacteria</taxon>
        <taxon>Chromatiales</taxon>
        <taxon>Chromatiaceae</taxon>
        <taxon>Allochromatium</taxon>
    </lineage>
</organism>
<dbReference type="GO" id="GO:0005737">
    <property type="term" value="C:cytoplasm"/>
    <property type="evidence" value="ECO:0007669"/>
    <property type="project" value="UniProtKB-SubCell"/>
</dbReference>
<evidence type="ECO:0000259" key="8">
    <source>
        <dbReference type="Pfam" id="PF02463"/>
    </source>
</evidence>
<accession>A0A1H3IRW1</accession>
<evidence type="ECO:0000256" key="2">
    <source>
        <dbReference type="ARBA" id="ARBA00022741"/>
    </source>
</evidence>
<keyword evidence="5 6" id="KW-0238">DNA-binding</keyword>
<comment type="similarity">
    <text evidence="6">Belongs to the SMC family.</text>
</comment>
<evidence type="ECO:0000256" key="6">
    <source>
        <dbReference type="HAMAP-Rule" id="MF_01894"/>
    </source>
</evidence>
<feature type="region of interest" description="Disordered" evidence="7">
    <location>
        <begin position="409"/>
        <end position="434"/>
    </location>
</feature>
<dbReference type="Gene3D" id="3.40.50.300">
    <property type="entry name" value="P-loop containing nucleotide triphosphate hydrolases"/>
    <property type="match status" value="2"/>
</dbReference>
<dbReference type="Pfam" id="PF02463">
    <property type="entry name" value="SMC_N"/>
    <property type="match status" value="1"/>
</dbReference>
<dbReference type="CDD" id="cd03278">
    <property type="entry name" value="ABC_SMC_barmotin"/>
    <property type="match status" value="2"/>
</dbReference>
<dbReference type="HAMAP" id="MF_01894">
    <property type="entry name" value="Smc_prok"/>
    <property type="match status" value="1"/>
</dbReference>
<gene>
    <name evidence="6" type="primary">smc</name>
    <name evidence="9" type="ORF">SAMN05421644_1479</name>
</gene>
<dbReference type="InterPro" id="IPR027417">
    <property type="entry name" value="P-loop_NTPase"/>
</dbReference>
<sequence>MMRLERIKLSGFKSFVDPTTVYFPSNLVGIVGPNGCGKSNVIDAVRWVMGESSAKMLRGESMADVIFNGSSGRQPLAVASIELIFDNQDGGAGGEYAAFEQIAVKRQVARDGQSTYFLNGARCRRRDIQDLFLGTGLGPRSYAIIEQGMISRIIEARPEELRLFLEEAAGISKYKERRRETENRMRHTQENLDRLNDLRDEVGKQLQHLERQAAAAAKYTQLRSDEQRLDLELKALRWRALDADVQALTQRLTEAETQGAAGEAEQQRLAAELDAQREAYKLAAAACNTIQGRYYALGAEIARTEQAIRFATEERTRRESELARLDHELQAADAHLERDRTRLSEIEQALAVDEPALALAEAELSSATAALAELETQLHTWEVEWDDFNTAAAHPAEQAQLERARLNVLEQNQQHDRERQRRLAEERERLDDSDTLEQLETLSEREAVLDERIERLEAERDSVLEMLAEEDAAVRTLAEALNQVRTRIREGKGRLAALTALQDSALADTDSERRAWLARHGLSDAARLIEQLHVTAGWERAVELRLGAAMRAVPVAALDAVIDANEPLPPGLVVLETAAATADVAQAADRQRLAQQVRSRWPIGELLGPVQTVADLRTALAQRHTLSADAVLITPDGIEIGRHWLRVPAPDGAVGVLERAESIAALEAELTALTAEEAERLDAEAEHRDARAEAEQRRQALASELATLERERSALRAEISSARTQAAHQAERRRVLAGEWAELEQQLHAALAEMEDTRERLHTWLEDIETLATRRTALEQERSRLRTQVENTREQVRSGREQAQTLRIRVESNRTACAATQQQQGRAQSQQQQVHERRAELLAALEEGVEPLLEQREQLDAQRAQQQAVADELQQALAQRDALDAAISELEQARQHTEQALHDQQRGLERVRLEQQERLVRQRTLEEALAALSASPSAVLAALDPSATESAWQDALTKIAARIQRLGAVNLAAVDEFQAHSERKSYLDTQHADISQALATLEQAIRKIDRETRQRFKTTFDQVDQSFRQLFPRLFGGGQASLQLTDADLLEAGVSVMAQPPGKRNASIHLLSGGEKALTAVALVFAIFQLNPAPFCMLDEVDAPLDDANVGRFCDLVRSMSERVQFIFISHNKVTMEIAEHLMGVTMHEPGVSRLVSVDVEAAVRLATQNGVVAA</sequence>
<name>A0A1H3IRW1_ALLWA</name>
<dbReference type="SUPFAM" id="SSF52540">
    <property type="entry name" value="P-loop containing nucleoside triphosphate hydrolases"/>
    <property type="match status" value="1"/>
</dbReference>
<keyword evidence="4 6" id="KW-0175">Coiled coil</keyword>
<dbReference type="InterPro" id="IPR003395">
    <property type="entry name" value="RecF/RecN/SMC_N"/>
</dbReference>
<evidence type="ECO:0000256" key="5">
    <source>
        <dbReference type="ARBA" id="ARBA00023125"/>
    </source>
</evidence>
<dbReference type="GO" id="GO:0016887">
    <property type="term" value="F:ATP hydrolysis activity"/>
    <property type="evidence" value="ECO:0007669"/>
    <property type="project" value="InterPro"/>
</dbReference>
<dbReference type="GO" id="GO:0005524">
    <property type="term" value="F:ATP binding"/>
    <property type="evidence" value="ECO:0007669"/>
    <property type="project" value="UniProtKB-UniRule"/>
</dbReference>
<dbReference type="Gene3D" id="1.10.287.1490">
    <property type="match status" value="1"/>
</dbReference>
<feature type="coiled-coil region" evidence="6">
    <location>
        <begin position="673"/>
        <end position="802"/>
    </location>
</feature>
<dbReference type="STRING" id="61595.SAMN05421644_1479"/>
<evidence type="ECO:0000256" key="1">
    <source>
        <dbReference type="ARBA" id="ARBA00022490"/>
    </source>
</evidence>
<evidence type="ECO:0000256" key="4">
    <source>
        <dbReference type="ARBA" id="ARBA00023054"/>
    </source>
</evidence>
<dbReference type="GO" id="GO:0006260">
    <property type="term" value="P:DNA replication"/>
    <property type="evidence" value="ECO:0007669"/>
    <property type="project" value="UniProtKB-UniRule"/>
</dbReference>
<feature type="domain" description="RecF/RecN/SMC N-terminal" evidence="8">
    <location>
        <begin position="4"/>
        <end position="1153"/>
    </location>
</feature>
<dbReference type="GO" id="GO:0030261">
    <property type="term" value="P:chromosome condensation"/>
    <property type="evidence" value="ECO:0007669"/>
    <property type="project" value="InterPro"/>
</dbReference>
<evidence type="ECO:0000256" key="3">
    <source>
        <dbReference type="ARBA" id="ARBA00022840"/>
    </source>
</evidence>
<dbReference type="PIRSF" id="PIRSF005719">
    <property type="entry name" value="SMC"/>
    <property type="match status" value="1"/>
</dbReference>
<keyword evidence="3 6" id="KW-0067">ATP-binding</keyword>
<feature type="compositionally biased region" description="Basic and acidic residues" evidence="7">
    <location>
        <begin position="413"/>
        <end position="432"/>
    </location>
</feature>
<feature type="coiled-coil region" evidence="6">
    <location>
        <begin position="171"/>
        <end position="212"/>
    </location>
</feature>
<dbReference type="GO" id="GO:0007062">
    <property type="term" value="P:sister chromatid cohesion"/>
    <property type="evidence" value="ECO:0007669"/>
    <property type="project" value="InterPro"/>
</dbReference>
<reference evidence="10" key="1">
    <citation type="submission" date="2016-10" db="EMBL/GenBank/DDBJ databases">
        <authorList>
            <person name="Varghese N."/>
            <person name="Submissions S."/>
        </authorList>
    </citation>
    <scope>NUCLEOTIDE SEQUENCE [LARGE SCALE GENOMIC DNA]</scope>
    <source>
        <strain evidence="10">DSM 173</strain>
    </source>
</reference>
<dbReference type="InterPro" id="IPR024704">
    <property type="entry name" value="SMC"/>
</dbReference>
<evidence type="ECO:0000313" key="10">
    <source>
        <dbReference type="Proteomes" id="UP000198672"/>
    </source>
</evidence>
<dbReference type="Proteomes" id="UP000198672">
    <property type="component" value="Unassembled WGS sequence"/>
</dbReference>
<keyword evidence="2 6" id="KW-0547">Nucleotide-binding</keyword>
<feature type="coiled-coil region" evidence="6">
    <location>
        <begin position="856"/>
        <end position="907"/>
    </location>
</feature>
<proteinExistence type="inferred from homology"/>
<keyword evidence="1 6" id="KW-0963">Cytoplasm</keyword>
<comment type="domain">
    <text evidence="6">Contains large globular domains required for ATP hydrolysis at each terminus and a third globular domain forming a flexible hinge near the middle of the molecule. These domains are separated by coiled-coil structures.</text>
</comment>
<dbReference type="GO" id="GO:0003677">
    <property type="term" value="F:DNA binding"/>
    <property type="evidence" value="ECO:0007669"/>
    <property type="project" value="UniProtKB-UniRule"/>
</dbReference>
<dbReference type="NCBIfam" id="TIGR02168">
    <property type="entry name" value="SMC_prok_B"/>
    <property type="match status" value="1"/>
</dbReference>
<dbReference type="AlphaFoldDB" id="A0A1H3IRW1"/>
<comment type="subcellular location">
    <subcellularLocation>
        <location evidence="6">Cytoplasm</location>
    </subcellularLocation>
</comment>
<dbReference type="InterPro" id="IPR011890">
    <property type="entry name" value="SMC_prok"/>
</dbReference>
<evidence type="ECO:0000256" key="7">
    <source>
        <dbReference type="SAM" id="MobiDB-lite"/>
    </source>
</evidence>